<evidence type="ECO:0000313" key="10">
    <source>
        <dbReference type="EMBL" id="ANN64878.1"/>
    </source>
</evidence>
<gene>
    <name evidence="10" type="ORF">BHYOB78_13300</name>
</gene>
<dbReference type="PANTHER" id="PTHR21047">
    <property type="entry name" value="DTDP-6-DEOXY-D-GLUCOSE-3,5 EPIMERASE"/>
    <property type="match status" value="1"/>
</dbReference>
<dbReference type="PANTHER" id="PTHR21047:SF2">
    <property type="entry name" value="THYMIDINE DIPHOSPHO-4-KETO-RHAMNOSE 3,5-EPIMERASE"/>
    <property type="match status" value="1"/>
</dbReference>
<evidence type="ECO:0000256" key="1">
    <source>
        <dbReference type="ARBA" id="ARBA00001298"/>
    </source>
</evidence>
<dbReference type="SUPFAM" id="SSF51182">
    <property type="entry name" value="RmlC-like cupins"/>
    <property type="match status" value="1"/>
</dbReference>
<comment type="function">
    <text evidence="2">Catalyzes the epimerization of the C3' and C5'positions of dTDP-6-deoxy-D-xylo-4-hexulose, forming dTDP-6-deoxy-L-lyxo-4-hexulose.</text>
</comment>
<feature type="active site" description="Proton donor" evidence="8">
    <location>
        <position position="132"/>
    </location>
</feature>
<accession>A0A3B6VY47</accession>
<dbReference type="Proteomes" id="UP000092328">
    <property type="component" value="Plasmid pBhyoB78"/>
</dbReference>
<dbReference type="GO" id="GO:0008830">
    <property type="term" value="F:dTDP-4-dehydrorhamnose 3,5-epimerase activity"/>
    <property type="evidence" value="ECO:0007669"/>
    <property type="project" value="UniProtKB-EC"/>
</dbReference>
<dbReference type="GO" id="GO:0005829">
    <property type="term" value="C:cytosol"/>
    <property type="evidence" value="ECO:0007669"/>
    <property type="project" value="TreeGrafter"/>
</dbReference>
<evidence type="ECO:0000256" key="8">
    <source>
        <dbReference type="PIRSR" id="PIRSR600888-1"/>
    </source>
</evidence>
<evidence type="ECO:0000313" key="11">
    <source>
        <dbReference type="Proteomes" id="UP000092328"/>
    </source>
</evidence>
<dbReference type="Gene3D" id="2.60.120.10">
    <property type="entry name" value="Jelly Rolls"/>
    <property type="match status" value="1"/>
</dbReference>
<dbReference type="KEGG" id="bhd:BHYOB78_13300"/>
<evidence type="ECO:0000256" key="4">
    <source>
        <dbReference type="ARBA" id="ARBA00019595"/>
    </source>
</evidence>
<dbReference type="GeneID" id="63964038"/>
<dbReference type="GO" id="GO:0019305">
    <property type="term" value="P:dTDP-rhamnose biosynthetic process"/>
    <property type="evidence" value="ECO:0007669"/>
    <property type="project" value="TreeGrafter"/>
</dbReference>
<name>A0A3B6VY47_BRAHO</name>
<dbReference type="EC" id="5.1.3.13" evidence="3"/>
<keyword evidence="10" id="KW-0614">Plasmid</keyword>
<dbReference type="RefSeq" id="WP_020065001.1">
    <property type="nucleotide sequence ID" value="NZ_CP016085.2"/>
</dbReference>
<dbReference type="OrthoDB" id="9800680at2"/>
<dbReference type="InterPro" id="IPR014710">
    <property type="entry name" value="RmlC-like_jellyroll"/>
</dbReference>
<reference evidence="11" key="1">
    <citation type="journal article" date="2016" name="Genome Announc.">
        <title>Complete Genome Sequence of Brachyspira hyodysenteriae Type Strain B78 (ATCC 27164).</title>
        <authorList>
            <person name="Mirajkar N.S."/>
            <person name="Johnson T.J."/>
            <person name="Gebhart C.J."/>
        </authorList>
    </citation>
    <scope>NUCLEOTIDE SEQUENCE [LARGE SCALE GENOMIC DNA]</scope>
    <source>
        <strain evidence="11">B78</strain>
    </source>
</reference>
<geneLocation type="plasmid" evidence="10 11">
    <name>pBhyoB78</name>
</geneLocation>
<dbReference type="Pfam" id="PF00908">
    <property type="entry name" value="dTDP_sugar_isom"/>
    <property type="match status" value="1"/>
</dbReference>
<comment type="catalytic activity">
    <reaction evidence="1">
        <text>dTDP-4-dehydro-6-deoxy-alpha-D-glucose = dTDP-4-dehydro-beta-L-rhamnose</text>
        <dbReference type="Rhea" id="RHEA:16969"/>
        <dbReference type="ChEBI" id="CHEBI:57649"/>
        <dbReference type="ChEBI" id="CHEBI:62830"/>
        <dbReference type="EC" id="5.1.3.13"/>
    </reaction>
</comment>
<feature type="site" description="Participates in a stacking interaction with the thymidine ring of dTDP-4-oxo-6-deoxyglucose" evidence="9">
    <location>
        <position position="138"/>
    </location>
</feature>
<dbReference type="AlphaFoldDB" id="A0A3B6VY47"/>
<evidence type="ECO:0000256" key="3">
    <source>
        <dbReference type="ARBA" id="ARBA00012098"/>
    </source>
</evidence>
<evidence type="ECO:0000256" key="5">
    <source>
        <dbReference type="ARBA" id="ARBA00029758"/>
    </source>
</evidence>
<evidence type="ECO:0000256" key="2">
    <source>
        <dbReference type="ARBA" id="ARBA00001997"/>
    </source>
</evidence>
<keyword evidence="11" id="KW-1185">Reference proteome</keyword>
<dbReference type="InterPro" id="IPR011051">
    <property type="entry name" value="RmlC_Cupin_sf"/>
</dbReference>
<sequence>MTIEKTNIEGLYLLKNNSFEDERGYFLRIFCNDTLKKYHLDFNIKQSSISYNNKKYTVRGMHYQNYPYGEIKLVRCIKGKIFDVIADIRKDSPTFGEKFNIELYENDGKMIYISPYLAHGFQTLEDNTIVCYFMDTSFVPEASIGFNWEDPFFNISWPFKYNITISEKDKNMPNFNSRI</sequence>
<evidence type="ECO:0000256" key="9">
    <source>
        <dbReference type="PIRSR" id="PIRSR600888-3"/>
    </source>
</evidence>
<dbReference type="CDD" id="cd00438">
    <property type="entry name" value="cupin_RmlC"/>
    <property type="match status" value="1"/>
</dbReference>
<organism evidence="10 11">
    <name type="scientific">Brachyspira hyodysenteriae ATCC 27164</name>
    <dbReference type="NCBI Taxonomy" id="1266923"/>
    <lineage>
        <taxon>Bacteria</taxon>
        <taxon>Pseudomonadati</taxon>
        <taxon>Spirochaetota</taxon>
        <taxon>Spirochaetia</taxon>
        <taxon>Brachyspirales</taxon>
        <taxon>Brachyspiraceae</taxon>
        <taxon>Brachyspira</taxon>
    </lineage>
</organism>
<reference evidence="11" key="2">
    <citation type="journal article" date="2017" name="Genome Announc.">
        <title>Correction for Mirajkar et al., Complete Genome Sequence of Brachyspira hyodysenteriae Type Strain B78 (ATCC 27164).</title>
        <authorList>
            <person name="Mirajkar N.S."/>
            <person name="Johnson T.J."/>
            <person name="Gebhart C.J."/>
        </authorList>
    </citation>
    <scope>NUCLEOTIDE SEQUENCE [LARGE SCALE GENOMIC DNA]</scope>
    <source>
        <strain evidence="11">B78</strain>
    </source>
</reference>
<dbReference type="InterPro" id="IPR000888">
    <property type="entry name" value="RmlC-like"/>
</dbReference>
<evidence type="ECO:0000256" key="7">
    <source>
        <dbReference type="ARBA" id="ARBA00033311"/>
    </source>
</evidence>
<dbReference type="GO" id="GO:0000271">
    <property type="term" value="P:polysaccharide biosynthetic process"/>
    <property type="evidence" value="ECO:0007669"/>
    <property type="project" value="TreeGrafter"/>
</dbReference>
<protein>
    <recommendedName>
        <fullName evidence="4">dTDP-4-dehydrorhamnose 3,5-epimerase</fullName>
        <ecNumber evidence="3">5.1.3.13</ecNumber>
    </recommendedName>
    <alternativeName>
        <fullName evidence="6">Thymidine diphospho-4-keto-rhamnose 3,5-epimerase</fullName>
    </alternativeName>
    <alternativeName>
        <fullName evidence="5">dTDP-4-keto-6-deoxyglucose 3,5-epimerase</fullName>
    </alternativeName>
    <alternativeName>
        <fullName evidence="7">dTDP-6-deoxy-D-xylo-4-hexulose 3,5-epimerase</fullName>
    </alternativeName>
</protein>
<feature type="active site" description="Proton acceptor" evidence="8">
    <location>
        <position position="62"/>
    </location>
</feature>
<evidence type="ECO:0000256" key="6">
    <source>
        <dbReference type="ARBA" id="ARBA00031424"/>
    </source>
</evidence>
<proteinExistence type="predicted"/>
<dbReference type="EMBL" id="CP016085">
    <property type="protein sequence ID" value="ANN64878.1"/>
    <property type="molecule type" value="Genomic_DNA"/>
</dbReference>